<proteinExistence type="predicted"/>
<reference evidence="1" key="1">
    <citation type="submission" date="2014-09" db="EMBL/GenBank/DDBJ databases">
        <authorList>
            <person name="Magalhaes I.L.F."/>
            <person name="Oliveira U."/>
            <person name="Santos F.R."/>
            <person name="Vidigal T.H.D.A."/>
            <person name="Brescovit A.D."/>
            <person name="Santos A.J."/>
        </authorList>
    </citation>
    <scope>NUCLEOTIDE SEQUENCE</scope>
    <source>
        <tissue evidence="1">Shoot tissue taken approximately 20 cm above the soil surface</tissue>
    </source>
</reference>
<dbReference type="EMBL" id="GBRH01227245">
    <property type="protein sequence ID" value="JAD70650.1"/>
    <property type="molecule type" value="Transcribed_RNA"/>
</dbReference>
<reference evidence="1" key="2">
    <citation type="journal article" date="2015" name="Data Brief">
        <title>Shoot transcriptome of the giant reed, Arundo donax.</title>
        <authorList>
            <person name="Barrero R.A."/>
            <person name="Guerrero F.D."/>
            <person name="Moolhuijzen P."/>
            <person name="Goolsby J.A."/>
            <person name="Tidwell J."/>
            <person name="Bellgard S.E."/>
            <person name="Bellgard M.I."/>
        </authorList>
    </citation>
    <scope>NUCLEOTIDE SEQUENCE</scope>
    <source>
        <tissue evidence="1">Shoot tissue taken approximately 20 cm above the soil surface</tissue>
    </source>
</reference>
<organism evidence="1">
    <name type="scientific">Arundo donax</name>
    <name type="common">Giant reed</name>
    <name type="synonym">Donax arundinaceus</name>
    <dbReference type="NCBI Taxonomy" id="35708"/>
    <lineage>
        <taxon>Eukaryota</taxon>
        <taxon>Viridiplantae</taxon>
        <taxon>Streptophyta</taxon>
        <taxon>Embryophyta</taxon>
        <taxon>Tracheophyta</taxon>
        <taxon>Spermatophyta</taxon>
        <taxon>Magnoliopsida</taxon>
        <taxon>Liliopsida</taxon>
        <taxon>Poales</taxon>
        <taxon>Poaceae</taxon>
        <taxon>PACMAD clade</taxon>
        <taxon>Arundinoideae</taxon>
        <taxon>Arundineae</taxon>
        <taxon>Arundo</taxon>
    </lineage>
</organism>
<protein>
    <submittedName>
        <fullName evidence="1">Uncharacterized protein</fullName>
    </submittedName>
</protein>
<dbReference type="AlphaFoldDB" id="A0A0A9CBA3"/>
<sequence length="30" mass="3278">MSQDLNLKFLSAITLIVNAPFCYCLLCDAG</sequence>
<accession>A0A0A9CBA3</accession>
<evidence type="ECO:0000313" key="1">
    <source>
        <dbReference type="EMBL" id="JAD70650.1"/>
    </source>
</evidence>
<name>A0A0A9CBA3_ARUDO</name>